<dbReference type="GO" id="GO:0036376">
    <property type="term" value="P:sodium ion export across plasma membrane"/>
    <property type="evidence" value="ECO:0007669"/>
    <property type="project" value="TreeGrafter"/>
</dbReference>
<dbReference type="Pfam" id="PF00122">
    <property type="entry name" value="E1-E2_ATPase"/>
    <property type="match status" value="1"/>
</dbReference>
<accession>A0A8C4SV70</accession>
<evidence type="ECO:0000256" key="1">
    <source>
        <dbReference type="ARBA" id="ARBA00004651"/>
    </source>
</evidence>
<dbReference type="InterPro" id="IPR050510">
    <property type="entry name" value="Cation_transp_ATPase_P-type"/>
</dbReference>
<dbReference type="Pfam" id="PF00690">
    <property type="entry name" value="Cation_ATPase_N"/>
    <property type="match status" value="1"/>
</dbReference>
<feature type="transmembrane region" description="Helical" evidence="8">
    <location>
        <begin position="55"/>
        <end position="77"/>
    </location>
</feature>
<protein>
    <recommendedName>
        <fullName evidence="9">Cation-transporting P-type ATPase N-terminal domain-containing protein</fullName>
    </recommendedName>
</protein>
<dbReference type="GO" id="GO:0006883">
    <property type="term" value="P:intracellular sodium ion homeostasis"/>
    <property type="evidence" value="ECO:0007669"/>
    <property type="project" value="TreeGrafter"/>
</dbReference>
<evidence type="ECO:0000256" key="8">
    <source>
        <dbReference type="SAM" id="Phobius"/>
    </source>
</evidence>
<dbReference type="Gene3D" id="3.40.1110.10">
    <property type="entry name" value="Calcium-transporting ATPase, cytoplasmic domain N"/>
    <property type="match status" value="1"/>
</dbReference>
<reference evidence="10" key="3">
    <citation type="submission" date="2025-09" db="UniProtKB">
        <authorList>
            <consortium name="Ensembl"/>
        </authorList>
    </citation>
    <scope>IDENTIFICATION</scope>
</reference>
<evidence type="ECO:0000259" key="9">
    <source>
        <dbReference type="SMART" id="SM00831"/>
    </source>
</evidence>
<dbReference type="Gene3D" id="2.70.150.10">
    <property type="entry name" value="Calcium-transporting ATPase, cytoplasmic transduction domain A"/>
    <property type="match status" value="3"/>
</dbReference>
<evidence type="ECO:0000256" key="3">
    <source>
        <dbReference type="ARBA" id="ARBA00022741"/>
    </source>
</evidence>
<dbReference type="GeneTree" id="ENSGT00940000159259"/>
<evidence type="ECO:0000313" key="10">
    <source>
        <dbReference type="Ensembl" id="ENSECRP00000022731.1"/>
    </source>
</evidence>
<keyword evidence="3" id="KW-0547">Nucleotide-binding</keyword>
<keyword evidence="4" id="KW-0067">ATP-binding</keyword>
<dbReference type="Pfam" id="PF13246">
    <property type="entry name" value="Cation_ATPase"/>
    <property type="match status" value="1"/>
</dbReference>
<dbReference type="SUPFAM" id="SSF81665">
    <property type="entry name" value="Calcium ATPase, transmembrane domain M"/>
    <property type="match status" value="1"/>
</dbReference>
<name>A0A8C4SV70_ERPCA</name>
<dbReference type="Gene3D" id="1.20.1110.10">
    <property type="entry name" value="Calcium-transporting ATPase, transmembrane domain"/>
    <property type="match status" value="2"/>
</dbReference>
<feature type="transmembrane region" description="Helical" evidence="8">
    <location>
        <begin position="180"/>
        <end position="200"/>
    </location>
</feature>
<keyword evidence="8" id="KW-0812">Transmembrane</keyword>
<dbReference type="InterPro" id="IPR008250">
    <property type="entry name" value="ATPase_P-typ_transduc_dom_A_sf"/>
</dbReference>
<feature type="region of interest" description="Disordered" evidence="7">
    <location>
        <begin position="1"/>
        <end position="23"/>
    </location>
</feature>
<evidence type="ECO:0000256" key="5">
    <source>
        <dbReference type="ARBA" id="ARBA00022842"/>
    </source>
</evidence>
<keyword evidence="8" id="KW-0472">Membrane</keyword>
<dbReference type="InterPro" id="IPR004014">
    <property type="entry name" value="ATPase_P-typ_cation-transptr_N"/>
</dbReference>
<keyword evidence="5" id="KW-0460">Magnesium</keyword>
<evidence type="ECO:0000256" key="7">
    <source>
        <dbReference type="SAM" id="MobiDB-lite"/>
    </source>
</evidence>
<dbReference type="InterPro" id="IPR059000">
    <property type="entry name" value="ATPase_P-type_domA"/>
</dbReference>
<keyword evidence="8" id="KW-1133">Transmembrane helix</keyword>
<dbReference type="SMART" id="SM00831">
    <property type="entry name" value="Cation_ATPase_N"/>
    <property type="match status" value="1"/>
</dbReference>
<reference evidence="10" key="2">
    <citation type="submission" date="2025-08" db="UniProtKB">
        <authorList>
            <consortium name="Ensembl"/>
        </authorList>
    </citation>
    <scope>IDENTIFICATION</scope>
</reference>
<dbReference type="AlphaFoldDB" id="A0A8C4SV70"/>
<keyword evidence="11" id="KW-1185">Reference proteome</keyword>
<dbReference type="Ensembl" id="ENSECRT00000023221.1">
    <property type="protein sequence ID" value="ENSECRP00000022731.1"/>
    <property type="gene ID" value="ENSECRG00000015353.1"/>
</dbReference>
<evidence type="ECO:0000256" key="6">
    <source>
        <dbReference type="ARBA" id="ARBA00022967"/>
    </source>
</evidence>
<sequence length="343" mass="37615">YPGQGREAVVEPNQQSRRRIGGLSPADAAERLDRYGLNKLTPPKGTPEIVKFTKLLLGGFQILFWIGSILCFIAYGLQVSSDPTSPRDNVTCVIRGGSKLQINATELVIGDIVDIKGGDRVPADLRLFAGRGCKVDNSSLTGESEPQARSSEQHVIGRIAFLASGVENEKTPIAIEIEHFVHMISALALFVGFLFLFISLGMGYNILNAIIFFIATVTVCLSLTAKTMAKKNCLVKNLEANRMTVAHMWFDKYVHTADTSEEMTGKLLEELLARLPSLCNRAVFRGGQEDKPISRREVEGDASETALLKFTEMVLGNVAGIRDQNPKVAEIPFNSTNKFQVNQ</sequence>
<dbReference type="SUPFAM" id="SSF81660">
    <property type="entry name" value="Metal cation-transporting ATPase, ATP-binding domain N"/>
    <property type="match status" value="1"/>
</dbReference>
<dbReference type="PANTHER" id="PTHR43294:SF21">
    <property type="entry name" value="CATION TRANSPORTING ATPASE"/>
    <property type="match status" value="1"/>
</dbReference>
<dbReference type="GO" id="GO:0005886">
    <property type="term" value="C:plasma membrane"/>
    <property type="evidence" value="ECO:0007669"/>
    <property type="project" value="UniProtKB-SubCell"/>
</dbReference>
<dbReference type="GO" id="GO:1902600">
    <property type="term" value="P:proton transmembrane transport"/>
    <property type="evidence" value="ECO:0007669"/>
    <property type="project" value="TreeGrafter"/>
</dbReference>
<keyword evidence="2" id="KW-1003">Cell membrane</keyword>
<dbReference type="PANTHER" id="PTHR43294">
    <property type="entry name" value="SODIUM/POTASSIUM-TRANSPORTING ATPASE SUBUNIT ALPHA"/>
    <property type="match status" value="1"/>
</dbReference>
<feature type="domain" description="Cation-transporting P-type ATPase N-terminal" evidence="9">
    <location>
        <begin position="11"/>
        <end position="76"/>
    </location>
</feature>
<dbReference type="GO" id="GO:0005524">
    <property type="term" value="F:ATP binding"/>
    <property type="evidence" value="ECO:0007669"/>
    <property type="project" value="UniProtKB-KW"/>
</dbReference>
<dbReference type="SUPFAM" id="SSF81653">
    <property type="entry name" value="Calcium ATPase, transduction domain A"/>
    <property type="match status" value="1"/>
</dbReference>
<dbReference type="GO" id="GO:0005391">
    <property type="term" value="F:P-type sodium:potassium-exchanging transporter activity"/>
    <property type="evidence" value="ECO:0007669"/>
    <property type="project" value="TreeGrafter"/>
</dbReference>
<dbReference type="InterPro" id="IPR023298">
    <property type="entry name" value="ATPase_P-typ_TM_dom_sf"/>
</dbReference>
<dbReference type="Proteomes" id="UP000694620">
    <property type="component" value="Chromosome 14"/>
</dbReference>
<evidence type="ECO:0000256" key="4">
    <source>
        <dbReference type="ARBA" id="ARBA00022840"/>
    </source>
</evidence>
<comment type="subcellular location">
    <subcellularLocation>
        <location evidence="1">Cell membrane</location>
        <topology evidence="1">Multi-pass membrane protein</topology>
    </subcellularLocation>
</comment>
<reference evidence="10" key="1">
    <citation type="submission" date="2021-06" db="EMBL/GenBank/DDBJ databases">
        <authorList>
            <consortium name="Wellcome Sanger Institute Data Sharing"/>
        </authorList>
    </citation>
    <scope>NUCLEOTIDE SEQUENCE [LARGE SCALE GENOMIC DNA]</scope>
</reference>
<organism evidence="10 11">
    <name type="scientific">Erpetoichthys calabaricus</name>
    <name type="common">Rope fish</name>
    <name type="synonym">Calamoichthys calabaricus</name>
    <dbReference type="NCBI Taxonomy" id="27687"/>
    <lineage>
        <taxon>Eukaryota</taxon>
        <taxon>Metazoa</taxon>
        <taxon>Chordata</taxon>
        <taxon>Craniata</taxon>
        <taxon>Vertebrata</taxon>
        <taxon>Euteleostomi</taxon>
        <taxon>Actinopterygii</taxon>
        <taxon>Polypteriformes</taxon>
        <taxon>Polypteridae</taxon>
        <taxon>Erpetoichthys</taxon>
    </lineage>
</organism>
<dbReference type="InterPro" id="IPR023299">
    <property type="entry name" value="ATPase_P-typ_cyto_dom_N"/>
</dbReference>
<proteinExistence type="predicted"/>
<feature type="transmembrane region" description="Helical" evidence="8">
    <location>
        <begin position="206"/>
        <end position="225"/>
    </location>
</feature>
<dbReference type="GO" id="GO:0030007">
    <property type="term" value="P:intracellular potassium ion homeostasis"/>
    <property type="evidence" value="ECO:0007669"/>
    <property type="project" value="TreeGrafter"/>
</dbReference>
<evidence type="ECO:0000256" key="2">
    <source>
        <dbReference type="ARBA" id="ARBA00022475"/>
    </source>
</evidence>
<keyword evidence="6" id="KW-1278">Translocase</keyword>
<dbReference type="GO" id="GO:1990573">
    <property type="term" value="P:potassium ion import across plasma membrane"/>
    <property type="evidence" value="ECO:0007669"/>
    <property type="project" value="TreeGrafter"/>
</dbReference>
<evidence type="ECO:0000313" key="11">
    <source>
        <dbReference type="Proteomes" id="UP000694620"/>
    </source>
</evidence>